<dbReference type="Pfam" id="PF06230">
    <property type="entry name" value="LpxI_C"/>
    <property type="match status" value="1"/>
</dbReference>
<dbReference type="RefSeq" id="WP_117395799.1">
    <property type="nucleotide sequence ID" value="NZ_CP021330.1"/>
</dbReference>
<organism evidence="2 3">
    <name type="scientific">Maritalea myrionectae</name>
    <dbReference type="NCBI Taxonomy" id="454601"/>
    <lineage>
        <taxon>Bacteria</taxon>
        <taxon>Pseudomonadati</taxon>
        <taxon>Pseudomonadota</taxon>
        <taxon>Alphaproteobacteria</taxon>
        <taxon>Hyphomicrobiales</taxon>
        <taxon>Devosiaceae</taxon>
        <taxon>Maritalea</taxon>
    </lineage>
</organism>
<proteinExistence type="predicted"/>
<dbReference type="EMBL" id="CP021330">
    <property type="protein sequence ID" value="AVX04590.1"/>
    <property type="molecule type" value="Genomic_DNA"/>
</dbReference>
<accession>A0A2R4MF07</accession>
<dbReference type="STRING" id="1122213.GCA_000423365_02367"/>
<feature type="domain" description="LpxI C-terminal" evidence="1">
    <location>
        <begin position="143"/>
        <end position="259"/>
    </location>
</feature>
<dbReference type="InterPro" id="IPR010415">
    <property type="entry name" value="LpxI_C"/>
</dbReference>
<dbReference type="Gene3D" id="3.40.140.80">
    <property type="match status" value="1"/>
</dbReference>
<evidence type="ECO:0000313" key="3">
    <source>
        <dbReference type="Proteomes" id="UP000258927"/>
    </source>
</evidence>
<keyword evidence="3" id="KW-1185">Reference proteome</keyword>
<evidence type="ECO:0000313" key="2">
    <source>
        <dbReference type="EMBL" id="AVX04590.1"/>
    </source>
</evidence>
<protein>
    <recommendedName>
        <fullName evidence="1">LpxI C-terminal domain-containing protein</fullName>
    </recommendedName>
</protein>
<dbReference type="KEGG" id="mmyr:MXMO3_02069"/>
<name>A0A2R4MF07_9HYPH</name>
<evidence type="ECO:0000259" key="1">
    <source>
        <dbReference type="Pfam" id="PF06230"/>
    </source>
</evidence>
<dbReference type="InterPro" id="IPR043167">
    <property type="entry name" value="LpxI_C_sf"/>
</dbReference>
<dbReference type="InterPro" id="IPR053174">
    <property type="entry name" value="LpxI"/>
</dbReference>
<dbReference type="Proteomes" id="UP000258927">
    <property type="component" value="Chromosome"/>
</dbReference>
<dbReference type="PANTHER" id="PTHR39962:SF1">
    <property type="entry name" value="LPXI FAMILY PROTEIN"/>
    <property type="match status" value="1"/>
</dbReference>
<dbReference type="AlphaFoldDB" id="A0A2R4MF07"/>
<dbReference type="PANTHER" id="PTHR39962">
    <property type="entry name" value="BLL4848 PROTEIN"/>
    <property type="match status" value="1"/>
</dbReference>
<gene>
    <name evidence="2" type="ORF">MXMO3_02069</name>
</gene>
<reference evidence="2 3" key="1">
    <citation type="submission" date="2017-05" db="EMBL/GenBank/DDBJ databases">
        <title>Genome Analysis of Maritalea myrionectae HL2708#5.</title>
        <authorList>
            <consortium name="Cotde Inc.-PKNU"/>
            <person name="Jang D."/>
            <person name="Oh H.-M."/>
        </authorList>
    </citation>
    <scope>NUCLEOTIDE SEQUENCE [LARGE SCALE GENOMIC DNA]</scope>
    <source>
        <strain evidence="2 3">HL2708#5</strain>
    </source>
</reference>
<sequence>MTKLALLLGEGALARAAYQAAQKHFGADGVIGMALSPVHWPELPKFDLDDLPGAISETKEFGPTHICVAGRVELSPARRHQMANAVGLTEADATSDIGVEQVFGRVAKAVGAQPIGVHQFAQDLLAGEGHLYGPVRETVPTHIAQLLNVTRRFGETDIGQAVVFAGQQPISGEDIGGTDGLMDRVADLRRTSDLPKDLWLVKAKKPQQSGVGDLPTIGSNSIERAAKAGISVILVEAGQTLLLDQDALGALCDQHRVTILGGV</sequence>